<organism evidence="1 2">
    <name type="scientific">Parascaris equorum</name>
    <name type="common">Equine roundworm</name>
    <dbReference type="NCBI Taxonomy" id="6256"/>
    <lineage>
        <taxon>Eukaryota</taxon>
        <taxon>Metazoa</taxon>
        <taxon>Ecdysozoa</taxon>
        <taxon>Nematoda</taxon>
        <taxon>Chromadorea</taxon>
        <taxon>Rhabditida</taxon>
        <taxon>Spirurina</taxon>
        <taxon>Ascaridomorpha</taxon>
        <taxon>Ascaridoidea</taxon>
        <taxon>Ascarididae</taxon>
        <taxon>Parascaris</taxon>
    </lineage>
</organism>
<dbReference type="AlphaFoldDB" id="A0A914RR83"/>
<evidence type="ECO:0000313" key="1">
    <source>
        <dbReference type="Proteomes" id="UP000887564"/>
    </source>
</evidence>
<protein>
    <submittedName>
        <fullName evidence="2">Uncharacterized protein</fullName>
    </submittedName>
</protein>
<dbReference type="WBParaSite" id="PEQ_0000444901-mRNA-1">
    <property type="protein sequence ID" value="PEQ_0000444901-mRNA-1"/>
    <property type="gene ID" value="PEQ_0000444901"/>
</dbReference>
<dbReference type="Proteomes" id="UP000887564">
    <property type="component" value="Unplaced"/>
</dbReference>
<proteinExistence type="predicted"/>
<sequence>LQIEEYRRRIVDAEKQVSIQKANDDVSFSIKETADTWLPDMKSDAADYEWASRLDEERRRYWLYALFLTGKSYAMNEGLLCRSSFS</sequence>
<keyword evidence="1" id="KW-1185">Reference proteome</keyword>
<name>A0A914RR83_PAREQ</name>
<accession>A0A914RR83</accession>
<reference evidence="2" key="1">
    <citation type="submission" date="2022-11" db="UniProtKB">
        <authorList>
            <consortium name="WormBaseParasite"/>
        </authorList>
    </citation>
    <scope>IDENTIFICATION</scope>
</reference>
<evidence type="ECO:0000313" key="2">
    <source>
        <dbReference type="WBParaSite" id="PEQ_0000444901-mRNA-1"/>
    </source>
</evidence>